<name>A0ABU5QQU8_9BACT</name>
<evidence type="ECO:0000256" key="3">
    <source>
        <dbReference type="ARBA" id="ARBA00022553"/>
    </source>
</evidence>
<keyword evidence="7" id="KW-0472">Membrane</keyword>
<dbReference type="NCBIfam" id="TIGR00229">
    <property type="entry name" value="sensory_box"/>
    <property type="match status" value="1"/>
</dbReference>
<dbReference type="InterPro" id="IPR013656">
    <property type="entry name" value="PAS_4"/>
</dbReference>
<keyword evidence="6" id="KW-0902">Two-component regulatory system</keyword>
<dbReference type="Gene3D" id="3.30.450.20">
    <property type="entry name" value="PAS domain"/>
    <property type="match status" value="3"/>
</dbReference>
<dbReference type="EMBL" id="JAYFUL010000025">
    <property type="protein sequence ID" value="MEA5259135.1"/>
    <property type="molecule type" value="Genomic_DNA"/>
</dbReference>
<dbReference type="InterPro" id="IPR000014">
    <property type="entry name" value="PAS"/>
</dbReference>
<dbReference type="Gene3D" id="3.30.565.10">
    <property type="entry name" value="Histidine kinase-like ATPase, C-terminal domain"/>
    <property type="match status" value="1"/>
</dbReference>
<dbReference type="Gene3D" id="1.10.287.130">
    <property type="match status" value="1"/>
</dbReference>
<dbReference type="InterPro" id="IPR003661">
    <property type="entry name" value="HisK_dim/P_dom"/>
</dbReference>
<evidence type="ECO:0000313" key="11">
    <source>
        <dbReference type="Proteomes" id="UP001304671"/>
    </source>
</evidence>
<organism evidence="10 11">
    <name type="scientific">Arcicella aquatica</name>
    <dbReference type="NCBI Taxonomy" id="217141"/>
    <lineage>
        <taxon>Bacteria</taxon>
        <taxon>Pseudomonadati</taxon>
        <taxon>Bacteroidota</taxon>
        <taxon>Cytophagia</taxon>
        <taxon>Cytophagales</taxon>
        <taxon>Flectobacillaceae</taxon>
        <taxon>Arcicella</taxon>
    </lineage>
</organism>
<dbReference type="SUPFAM" id="SSF55785">
    <property type="entry name" value="PYP-like sensor domain (PAS domain)"/>
    <property type="match status" value="3"/>
</dbReference>
<dbReference type="Pfam" id="PF00512">
    <property type="entry name" value="HisKA"/>
    <property type="match status" value="1"/>
</dbReference>
<keyword evidence="11" id="KW-1185">Reference proteome</keyword>
<keyword evidence="3" id="KW-0597">Phosphoprotein</keyword>
<comment type="caution">
    <text evidence="10">The sequence shown here is derived from an EMBL/GenBank/DDBJ whole genome shotgun (WGS) entry which is preliminary data.</text>
</comment>
<evidence type="ECO:0000256" key="5">
    <source>
        <dbReference type="ARBA" id="ARBA00022777"/>
    </source>
</evidence>
<dbReference type="EC" id="2.7.13.3" evidence="2"/>
<dbReference type="InterPro" id="IPR003594">
    <property type="entry name" value="HATPase_dom"/>
</dbReference>
<evidence type="ECO:0000259" key="9">
    <source>
        <dbReference type="PROSITE" id="PS50112"/>
    </source>
</evidence>
<dbReference type="InterPro" id="IPR035965">
    <property type="entry name" value="PAS-like_dom_sf"/>
</dbReference>
<dbReference type="SMART" id="SM00387">
    <property type="entry name" value="HATPase_c"/>
    <property type="match status" value="1"/>
</dbReference>
<evidence type="ECO:0000256" key="7">
    <source>
        <dbReference type="ARBA" id="ARBA00023136"/>
    </source>
</evidence>
<dbReference type="InterPro" id="IPR036890">
    <property type="entry name" value="HATPase_C_sf"/>
</dbReference>
<dbReference type="RefSeq" id="WP_323250644.1">
    <property type="nucleotide sequence ID" value="NZ_JAYFUL010000025.1"/>
</dbReference>
<evidence type="ECO:0000256" key="4">
    <source>
        <dbReference type="ARBA" id="ARBA00022679"/>
    </source>
</evidence>
<dbReference type="CDD" id="cd00075">
    <property type="entry name" value="HATPase"/>
    <property type="match status" value="1"/>
</dbReference>
<evidence type="ECO:0000259" key="8">
    <source>
        <dbReference type="PROSITE" id="PS50109"/>
    </source>
</evidence>
<feature type="domain" description="Histidine kinase" evidence="8">
    <location>
        <begin position="411"/>
        <end position="629"/>
    </location>
</feature>
<evidence type="ECO:0000256" key="1">
    <source>
        <dbReference type="ARBA" id="ARBA00000085"/>
    </source>
</evidence>
<dbReference type="PANTHER" id="PTHR45453">
    <property type="entry name" value="PHOSPHATE REGULON SENSOR PROTEIN PHOR"/>
    <property type="match status" value="1"/>
</dbReference>
<proteinExistence type="predicted"/>
<keyword evidence="5 10" id="KW-0418">Kinase</keyword>
<dbReference type="CDD" id="cd00082">
    <property type="entry name" value="HisKA"/>
    <property type="match status" value="1"/>
</dbReference>
<dbReference type="PRINTS" id="PR00344">
    <property type="entry name" value="BCTRLSENSOR"/>
</dbReference>
<dbReference type="Pfam" id="PF02518">
    <property type="entry name" value="HATPase_c"/>
    <property type="match status" value="1"/>
</dbReference>
<dbReference type="SUPFAM" id="SSF47384">
    <property type="entry name" value="Homodimeric domain of signal transducing histidine kinase"/>
    <property type="match status" value="1"/>
</dbReference>
<dbReference type="InterPro" id="IPR013767">
    <property type="entry name" value="PAS_fold"/>
</dbReference>
<dbReference type="GO" id="GO:0016301">
    <property type="term" value="F:kinase activity"/>
    <property type="evidence" value="ECO:0007669"/>
    <property type="project" value="UniProtKB-KW"/>
</dbReference>
<protein>
    <recommendedName>
        <fullName evidence="2">histidine kinase</fullName>
        <ecNumber evidence="2">2.7.13.3</ecNumber>
    </recommendedName>
</protein>
<comment type="catalytic activity">
    <reaction evidence="1">
        <text>ATP + protein L-histidine = ADP + protein N-phospho-L-histidine.</text>
        <dbReference type="EC" id="2.7.13.3"/>
    </reaction>
</comment>
<dbReference type="SMART" id="SM00091">
    <property type="entry name" value="PAS"/>
    <property type="match status" value="3"/>
</dbReference>
<dbReference type="CDD" id="cd00130">
    <property type="entry name" value="PAS"/>
    <property type="match status" value="1"/>
</dbReference>
<keyword evidence="4" id="KW-0808">Transferase</keyword>
<gene>
    <name evidence="10" type="ORF">VB264_15165</name>
</gene>
<dbReference type="Pfam" id="PF00989">
    <property type="entry name" value="PAS"/>
    <property type="match status" value="1"/>
</dbReference>
<dbReference type="InterPro" id="IPR050351">
    <property type="entry name" value="BphY/WalK/GraS-like"/>
</dbReference>
<evidence type="ECO:0000256" key="6">
    <source>
        <dbReference type="ARBA" id="ARBA00023012"/>
    </source>
</evidence>
<dbReference type="InterPro" id="IPR005467">
    <property type="entry name" value="His_kinase_dom"/>
</dbReference>
<dbReference type="InterPro" id="IPR036097">
    <property type="entry name" value="HisK_dim/P_sf"/>
</dbReference>
<feature type="domain" description="PAS" evidence="9">
    <location>
        <begin position="267"/>
        <end position="312"/>
    </location>
</feature>
<dbReference type="Proteomes" id="UP001304671">
    <property type="component" value="Unassembled WGS sequence"/>
</dbReference>
<dbReference type="Pfam" id="PF13188">
    <property type="entry name" value="PAS_8"/>
    <property type="match status" value="1"/>
</dbReference>
<dbReference type="InterPro" id="IPR004358">
    <property type="entry name" value="Sig_transdc_His_kin-like_C"/>
</dbReference>
<sequence>MVFIQKDIALELHFILNEVPYAVLIEDNQRKLQYVNPSFCKLFSIPLLPEQMVGFDCAVAAESVAHLFRDAQAFLERIAEILEKKEPVRQELLELVDGRFFLRDYLPIINNDLFEGQVWIYYDYTKAHSLEIGKNKLKKFYENILLNIPADIVVFDKEHRYLYANKTAIQNQEIREWIIGKDDFEYVKLIEKDISIAQKRRALFNHVINNRESSEIIEETTTPLGKTQYNLRRIHPFYTDENELELIVGYGIDVTSIKNAEELINRKEKSLAQITEILNIAVIVIDKNLNVTYANSSFDTTFGYNASEIIGKKIHEIKIDFFTGIRDEILLSQKKGECQIHTRKFQFKDKYGSKKHLSVSCIPSLTIDTNEIFYAIFFSDVTDQYLAFDELQKIVEKEKRLNELKSGFVNIVSHEMRTPLSVIQSSAQIIEMLSENDSLDKEAINFHTTRIVSEVVGMENLMEELLLISKIESGKVDFKPFPQDLENFVRVIIHEKYAQFADGRQMRVIVKGKKQQVAFDRMMMNHILSNIIGNAFKYSEGKSSPTIQLNYRNNAVSVMVVDGGIGIPEKDMQNLFKAFSRASNVEGVKGTGLGLHVVKFFVDFHKAKINCRSQVNKGTSILLEFNYKPYSNA</sequence>
<evidence type="ECO:0000256" key="2">
    <source>
        <dbReference type="ARBA" id="ARBA00012438"/>
    </source>
</evidence>
<reference evidence="10 11" key="1">
    <citation type="submission" date="2023-12" db="EMBL/GenBank/DDBJ databases">
        <title>Novel species of the genus Arcicella isolated from rivers.</title>
        <authorList>
            <person name="Lu H."/>
        </authorList>
    </citation>
    <scope>NUCLEOTIDE SEQUENCE [LARGE SCALE GENOMIC DNA]</scope>
    <source>
        <strain evidence="10 11">LMG 21963</strain>
    </source>
</reference>
<evidence type="ECO:0000313" key="10">
    <source>
        <dbReference type="EMBL" id="MEA5259135.1"/>
    </source>
</evidence>
<accession>A0ABU5QQU8</accession>
<dbReference type="PROSITE" id="PS50109">
    <property type="entry name" value="HIS_KIN"/>
    <property type="match status" value="1"/>
</dbReference>
<dbReference type="PANTHER" id="PTHR45453:SF1">
    <property type="entry name" value="PHOSPHATE REGULON SENSOR PROTEIN PHOR"/>
    <property type="match status" value="1"/>
</dbReference>
<dbReference type="Pfam" id="PF08448">
    <property type="entry name" value="PAS_4"/>
    <property type="match status" value="1"/>
</dbReference>
<dbReference type="SUPFAM" id="SSF55874">
    <property type="entry name" value="ATPase domain of HSP90 chaperone/DNA topoisomerase II/histidine kinase"/>
    <property type="match status" value="1"/>
</dbReference>
<dbReference type="SMART" id="SM00388">
    <property type="entry name" value="HisKA"/>
    <property type="match status" value="1"/>
</dbReference>
<dbReference type="PROSITE" id="PS50112">
    <property type="entry name" value="PAS"/>
    <property type="match status" value="1"/>
</dbReference>